<accession>A0A1M2UZ37</accession>
<dbReference type="Proteomes" id="UP000183986">
    <property type="component" value="Unassembled WGS sequence"/>
</dbReference>
<feature type="signal peptide" evidence="3">
    <location>
        <begin position="1"/>
        <end position="22"/>
    </location>
</feature>
<dbReference type="InterPro" id="IPR036465">
    <property type="entry name" value="vWFA_dom_sf"/>
</dbReference>
<gene>
    <name evidence="5" type="ORF">BEE62_10960</name>
</gene>
<dbReference type="SMART" id="SM00327">
    <property type="entry name" value="VWA"/>
    <property type="match status" value="1"/>
</dbReference>
<dbReference type="EMBL" id="MPKY01000001">
    <property type="protein sequence ID" value="OJT00553.1"/>
    <property type="molecule type" value="Genomic_DNA"/>
</dbReference>
<organism evidence="5 6">
    <name type="scientific">Marinobacter nauticus</name>
    <name type="common">Marinobacter hydrocarbonoclasticus</name>
    <name type="synonym">Marinobacter aquaeolei</name>
    <dbReference type="NCBI Taxonomy" id="2743"/>
    <lineage>
        <taxon>Bacteria</taxon>
        <taxon>Pseudomonadati</taxon>
        <taxon>Pseudomonadota</taxon>
        <taxon>Gammaproteobacteria</taxon>
        <taxon>Pseudomonadales</taxon>
        <taxon>Marinobacteraceae</taxon>
        <taxon>Marinobacter</taxon>
    </lineage>
</organism>
<proteinExistence type="predicted"/>
<keyword evidence="2" id="KW-1133">Transmembrane helix</keyword>
<feature type="compositionally biased region" description="Acidic residues" evidence="1">
    <location>
        <begin position="557"/>
        <end position="587"/>
    </location>
</feature>
<keyword evidence="2" id="KW-0472">Membrane</keyword>
<dbReference type="SUPFAM" id="SSF53300">
    <property type="entry name" value="vWA-like"/>
    <property type="match status" value="1"/>
</dbReference>
<dbReference type="PROSITE" id="PS50234">
    <property type="entry name" value="VWFA"/>
    <property type="match status" value="1"/>
</dbReference>
<evidence type="ECO:0000256" key="3">
    <source>
        <dbReference type="SAM" id="SignalP"/>
    </source>
</evidence>
<reference evidence="5" key="1">
    <citation type="submission" date="2016-11" db="EMBL/GenBank/DDBJ databases">
        <title>Draft Genome Sequence of Marinobacter hydrocarbonoclasticus strain STW2, a polyaromatic aromatic hydrocarbon degrading and denitrifying bacterium from rhizosphere of Seagrass Enhalus acodoides.</title>
        <authorList>
            <person name="Ling J."/>
            <person name="Dong J."/>
        </authorList>
    </citation>
    <scope>NUCLEOTIDE SEQUENCE [LARGE SCALE GENOMIC DNA]</scope>
    <source>
        <strain evidence="5">STW2</strain>
    </source>
</reference>
<feature type="region of interest" description="Disordered" evidence="1">
    <location>
        <begin position="441"/>
        <end position="486"/>
    </location>
</feature>
<protein>
    <recommendedName>
        <fullName evidence="4">VWFA domain-containing protein</fullName>
    </recommendedName>
</protein>
<dbReference type="OrthoDB" id="798937at2"/>
<evidence type="ECO:0000256" key="2">
    <source>
        <dbReference type="SAM" id="Phobius"/>
    </source>
</evidence>
<evidence type="ECO:0000313" key="5">
    <source>
        <dbReference type="EMBL" id="OJT00553.1"/>
    </source>
</evidence>
<feature type="compositionally biased region" description="Acidic residues" evidence="1">
    <location>
        <begin position="637"/>
        <end position="648"/>
    </location>
</feature>
<feature type="compositionally biased region" description="Pro residues" evidence="1">
    <location>
        <begin position="452"/>
        <end position="462"/>
    </location>
</feature>
<dbReference type="CDD" id="cd00198">
    <property type="entry name" value="vWFA"/>
    <property type="match status" value="1"/>
</dbReference>
<feature type="domain" description="VWFA" evidence="4">
    <location>
        <begin position="34"/>
        <end position="216"/>
    </location>
</feature>
<sequence>MKRFQGVLLLVLAFMLPAQVVAQDSGLTLPEQADVRIIVDISGSMKETDPENLRRPAVRLLARMLPAGAEAGVWTFGQYVNMLVPHATVDDAWRNTVIERSDQINSVALYTNLGLAMEKAGDDWLSDGTLENTHLILLSDGKVDIPGGEAASREEERRILETLLPSLKAKGATIHTVGLSELADITFLQRLARETGGSFQLAKTAEALNLAFADALNTAVPQEQIPIEGDGFAVDAGVREFTALIFTGGSDAEARSLALSEPDGEPFTANNLPDNVRWAVEPGYDLITVTEPAAGRWRIVGDLGQGSRVTVVSDLRMAVSEVPSEFSEETPFNLEVVFFEESEKIRNRDFLGVMQVSLSITANDGRRGTKVLSGDQPPEDGVYRDTVTRLPAPGRYQIDVVADGGTFSRKFSAMTAFTLPGEEPELAVVSEPLVPDLSERVEPEAPAEPEPVEVPAPVADPEPMPEPEPEQAEAPSEPQPEPVHVPEKGTLWGIPVWAFGAGAALLVVIIGLGLFAWRQKKSIAEAEQAAAAERETLEDLPEEEPEIPVVAAAVSDSEPDETPEPEDIPEMTESLENDEVPETEDDQIPVADDAVNEEPEDDDEFGLEDFDLSEFDDLPDLDESEADDEATDKSEADDTEKDDEDQKK</sequence>
<dbReference type="AlphaFoldDB" id="A0A1M2UZ37"/>
<feature type="transmembrane region" description="Helical" evidence="2">
    <location>
        <begin position="496"/>
        <end position="517"/>
    </location>
</feature>
<keyword evidence="6" id="KW-1185">Reference proteome</keyword>
<dbReference type="InterPro" id="IPR002035">
    <property type="entry name" value="VWF_A"/>
</dbReference>
<comment type="caution">
    <text evidence="5">The sequence shown here is derived from an EMBL/GenBank/DDBJ whole genome shotgun (WGS) entry which is preliminary data.</text>
</comment>
<keyword evidence="3" id="KW-0732">Signal</keyword>
<feature type="chain" id="PRO_5012454118" description="VWFA domain-containing protein" evidence="3">
    <location>
        <begin position="23"/>
        <end position="648"/>
    </location>
</feature>
<dbReference type="Pfam" id="PF00092">
    <property type="entry name" value="VWA"/>
    <property type="match status" value="1"/>
</dbReference>
<name>A0A1M2UZ37_MARNT</name>
<evidence type="ECO:0000259" key="4">
    <source>
        <dbReference type="PROSITE" id="PS50234"/>
    </source>
</evidence>
<evidence type="ECO:0000256" key="1">
    <source>
        <dbReference type="SAM" id="MobiDB-lite"/>
    </source>
</evidence>
<keyword evidence="2" id="KW-0812">Transmembrane</keyword>
<dbReference type="Gene3D" id="3.40.50.410">
    <property type="entry name" value="von Willebrand factor, type A domain"/>
    <property type="match status" value="1"/>
</dbReference>
<evidence type="ECO:0000313" key="6">
    <source>
        <dbReference type="Proteomes" id="UP000183986"/>
    </source>
</evidence>
<feature type="compositionally biased region" description="Acidic residues" evidence="1">
    <location>
        <begin position="594"/>
        <end position="630"/>
    </location>
</feature>
<feature type="region of interest" description="Disordered" evidence="1">
    <location>
        <begin position="534"/>
        <end position="648"/>
    </location>
</feature>
<dbReference type="RefSeq" id="WP_072677415.1">
    <property type="nucleotide sequence ID" value="NZ_MPKY01000001.1"/>
</dbReference>